<keyword evidence="4" id="KW-1185">Reference proteome</keyword>
<organism evidence="3 4">
    <name type="scientific">Nocardioides oleivorans</name>
    <dbReference type="NCBI Taxonomy" id="273676"/>
    <lineage>
        <taxon>Bacteria</taxon>
        <taxon>Bacillati</taxon>
        <taxon>Actinomycetota</taxon>
        <taxon>Actinomycetes</taxon>
        <taxon>Propionibacteriales</taxon>
        <taxon>Nocardioidaceae</taxon>
        <taxon>Nocardioides</taxon>
    </lineage>
</organism>
<gene>
    <name evidence="3" type="ORF">EUA93_02915</name>
</gene>
<accession>A0A4V1RKT5</accession>
<feature type="domain" description="Putative Flp pilus-assembly TadG-like N-terminal" evidence="2">
    <location>
        <begin position="24"/>
        <end position="70"/>
    </location>
</feature>
<sequence>MRTADRTSAMPFSSRLRRRRDDAGAIAIIVAMFFAFIAVPLSALSIDVARLYVELERVQAAADAAATAGVTYMPDDFTSAKARALDIAADNGFPNSGSTSVVVTAGEKPTQLKVTVSSTVKNSFAKNFGVGQSTMSRSAVADFNGPAPMGSPCNAFANVPNGTTVTTGAGVVPAGYGPVASGILVPAPATCPTEPDFWGAISGPDVYKDEGSEFEARWCKGGEVGCTGGKNDEFDSRGYIYLVRIGASAVGRPIDLQLYDPQFTGTGLRCADGPSGTAISGANYNDYTPTDSADRYGKTTNSFCAGDDGSNTSSYNGNTEYGTITSFGLRAPVDTLDPYTAPPITSCVKQYPGWLPSSYTRNTLRKDSGSYNDKLARVFHQWTSLCTFTPSKAGDYYLQVRSNVALGGTETNGVYSGNMNVFNQAGDNTAVRGTGKNHFAVRAISTAPAGGVSVAAFERMRIYANATGAETEFNLLRVPPAAATKTLLITFFDVGEGAGSGGTVKIVKPTDSNLPTNIVGCVGAGVKDGNLSNCEVTGITSANYNGQLQTIRVPIPSTYTCTVASTGGCWFRVSVKFGSGNAVNDSTTWTAKIVGEPVRLIE</sequence>
<evidence type="ECO:0000313" key="3">
    <source>
        <dbReference type="EMBL" id="RYB93402.1"/>
    </source>
</evidence>
<comment type="caution">
    <text evidence="3">The sequence shown here is derived from an EMBL/GenBank/DDBJ whole genome shotgun (WGS) entry which is preliminary data.</text>
</comment>
<keyword evidence="1" id="KW-1133">Transmembrane helix</keyword>
<evidence type="ECO:0000256" key="1">
    <source>
        <dbReference type="SAM" id="Phobius"/>
    </source>
</evidence>
<evidence type="ECO:0000259" key="2">
    <source>
        <dbReference type="Pfam" id="PF13400"/>
    </source>
</evidence>
<protein>
    <recommendedName>
        <fullName evidence="2">Putative Flp pilus-assembly TadG-like N-terminal domain-containing protein</fullName>
    </recommendedName>
</protein>
<dbReference type="Proteomes" id="UP000294071">
    <property type="component" value="Unassembled WGS sequence"/>
</dbReference>
<name>A0A4V1RKT5_9ACTN</name>
<proteinExistence type="predicted"/>
<reference evidence="3 4" key="1">
    <citation type="submission" date="2019-01" db="EMBL/GenBank/DDBJ databases">
        <title>Novel species of Nocardioides.</title>
        <authorList>
            <person name="Liu Q."/>
            <person name="Xin Y.-H."/>
        </authorList>
    </citation>
    <scope>NUCLEOTIDE SEQUENCE [LARGE SCALE GENOMIC DNA]</scope>
    <source>
        <strain evidence="3 4">CGMCC 4.6882</strain>
    </source>
</reference>
<dbReference type="OrthoDB" id="3760651at2"/>
<keyword evidence="1" id="KW-0812">Transmembrane</keyword>
<keyword evidence="1" id="KW-0472">Membrane</keyword>
<dbReference type="AlphaFoldDB" id="A0A4V1RKT5"/>
<dbReference type="EMBL" id="SDWT01000001">
    <property type="protein sequence ID" value="RYB93402.1"/>
    <property type="molecule type" value="Genomic_DNA"/>
</dbReference>
<dbReference type="Pfam" id="PF13400">
    <property type="entry name" value="Tad"/>
    <property type="match status" value="1"/>
</dbReference>
<feature type="transmembrane region" description="Helical" evidence="1">
    <location>
        <begin position="23"/>
        <end position="44"/>
    </location>
</feature>
<dbReference type="InterPro" id="IPR028087">
    <property type="entry name" value="Tad_N"/>
</dbReference>
<evidence type="ECO:0000313" key="4">
    <source>
        <dbReference type="Proteomes" id="UP000294071"/>
    </source>
</evidence>